<accession>A0A2P4ZXQ7</accession>
<gene>
    <name evidence="1" type="ORF">TGAM01_v202193</name>
</gene>
<dbReference type="Proteomes" id="UP000054821">
    <property type="component" value="Unassembled WGS sequence"/>
</dbReference>
<protein>
    <submittedName>
        <fullName evidence="1">Uncharacterized protein</fullName>
    </submittedName>
</protein>
<dbReference type="EMBL" id="JPDN02000005">
    <property type="protein sequence ID" value="PON29085.1"/>
    <property type="molecule type" value="Genomic_DNA"/>
</dbReference>
<name>A0A2P4ZXQ7_9HYPO</name>
<comment type="caution">
    <text evidence="1">The sequence shown here is derived from an EMBL/GenBank/DDBJ whole genome shotgun (WGS) entry which is preliminary data.</text>
</comment>
<evidence type="ECO:0000313" key="1">
    <source>
        <dbReference type="EMBL" id="PON29085.1"/>
    </source>
</evidence>
<organism evidence="1 2">
    <name type="scientific">Trichoderma gamsii</name>
    <dbReference type="NCBI Taxonomy" id="398673"/>
    <lineage>
        <taxon>Eukaryota</taxon>
        <taxon>Fungi</taxon>
        <taxon>Dikarya</taxon>
        <taxon>Ascomycota</taxon>
        <taxon>Pezizomycotina</taxon>
        <taxon>Sordariomycetes</taxon>
        <taxon>Hypocreomycetidae</taxon>
        <taxon>Hypocreales</taxon>
        <taxon>Hypocreaceae</taxon>
        <taxon>Trichoderma</taxon>
    </lineage>
</organism>
<dbReference type="RefSeq" id="XP_024406349.1">
    <property type="nucleotide sequence ID" value="XM_024548946.1"/>
</dbReference>
<dbReference type="GeneID" id="36347389"/>
<evidence type="ECO:0000313" key="2">
    <source>
        <dbReference type="Proteomes" id="UP000054821"/>
    </source>
</evidence>
<keyword evidence="2" id="KW-1185">Reference proteome</keyword>
<sequence length="64" mass="7216">MSLLAFLRSVVTPGGSIISQCPKTAHTASILRDRSYPSVRQQFPDNRYQHFQSIREKSFISSSS</sequence>
<reference evidence="1 2" key="1">
    <citation type="journal article" date="2016" name="Genome Announc.">
        <title>Draft Whole-Genome Sequence of Trichoderma gamsii T6085, a Promising Biocontrol Agent of Fusarium Head Blight on Wheat.</title>
        <authorList>
            <person name="Baroncelli R."/>
            <person name="Zapparata A."/>
            <person name="Piaggeschi G."/>
            <person name="Sarrocco S."/>
            <person name="Vannacci G."/>
        </authorList>
    </citation>
    <scope>NUCLEOTIDE SEQUENCE [LARGE SCALE GENOMIC DNA]</scope>
    <source>
        <strain evidence="1 2">T6085</strain>
    </source>
</reference>
<proteinExistence type="predicted"/>
<dbReference type="AlphaFoldDB" id="A0A2P4ZXQ7"/>